<dbReference type="Proteomes" id="UP001162480">
    <property type="component" value="Chromosome 21"/>
</dbReference>
<dbReference type="EMBL" id="OX597834">
    <property type="protein sequence ID" value="CAI9738321.1"/>
    <property type="molecule type" value="Genomic_DNA"/>
</dbReference>
<proteinExistence type="predicted"/>
<evidence type="ECO:0000313" key="1">
    <source>
        <dbReference type="EMBL" id="CAI9738321.1"/>
    </source>
</evidence>
<protein>
    <submittedName>
        <fullName evidence="1">Uncharacterized protein</fullName>
    </submittedName>
</protein>
<sequence length="70" mass="8262">MIYSTRIRNKQCWPNIGINEGLLKLSLSCLSCDYLNLSRHLRHWLYINILSNYIGIKELFTPDPSIFITF</sequence>
<gene>
    <name evidence="1" type="ORF">OCTVUL_1B023574</name>
</gene>
<dbReference type="AlphaFoldDB" id="A0AA36FGK9"/>
<organism evidence="1 2">
    <name type="scientific">Octopus vulgaris</name>
    <name type="common">Common octopus</name>
    <dbReference type="NCBI Taxonomy" id="6645"/>
    <lineage>
        <taxon>Eukaryota</taxon>
        <taxon>Metazoa</taxon>
        <taxon>Spiralia</taxon>
        <taxon>Lophotrochozoa</taxon>
        <taxon>Mollusca</taxon>
        <taxon>Cephalopoda</taxon>
        <taxon>Coleoidea</taxon>
        <taxon>Octopodiformes</taxon>
        <taxon>Octopoda</taxon>
        <taxon>Incirrata</taxon>
        <taxon>Octopodidae</taxon>
        <taxon>Octopus</taxon>
    </lineage>
</organism>
<keyword evidence="2" id="KW-1185">Reference proteome</keyword>
<name>A0AA36FGK9_OCTVU</name>
<evidence type="ECO:0000313" key="2">
    <source>
        <dbReference type="Proteomes" id="UP001162480"/>
    </source>
</evidence>
<accession>A0AA36FGK9</accession>
<reference evidence="1" key="1">
    <citation type="submission" date="2023-08" db="EMBL/GenBank/DDBJ databases">
        <authorList>
            <person name="Alioto T."/>
            <person name="Alioto T."/>
            <person name="Gomez Garrido J."/>
        </authorList>
    </citation>
    <scope>NUCLEOTIDE SEQUENCE</scope>
</reference>